<evidence type="ECO:0000259" key="3">
    <source>
        <dbReference type="Pfam" id="PF09335"/>
    </source>
</evidence>
<dbReference type="EMBL" id="CP019640">
    <property type="protein sequence ID" value="AQQ53506.1"/>
    <property type="molecule type" value="Genomic_DNA"/>
</dbReference>
<dbReference type="Proteomes" id="UP000188184">
    <property type="component" value="Chromosome"/>
</dbReference>
<feature type="transmembrane region" description="Helical" evidence="2">
    <location>
        <begin position="171"/>
        <end position="189"/>
    </location>
</feature>
<evidence type="ECO:0000256" key="2">
    <source>
        <dbReference type="SAM" id="Phobius"/>
    </source>
</evidence>
<gene>
    <name evidence="4" type="ORF">B0X71_10765</name>
</gene>
<accession>A0A1Q2KZD5</accession>
<reference evidence="4 5" key="1">
    <citation type="submission" date="2017-02" db="EMBL/GenBank/DDBJ databases">
        <title>The complete genomic sequence of a novel cold adapted crude oil-degrading bacterium Planococcus qaidamina Y42.</title>
        <authorList>
            <person name="Yang R."/>
        </authorList>
    </citation>
    <scope>NUCLEOTIDE SEQUENCE [LARGE SCALE GENOMIC DNA]</scope>
    <source>
        <strain evidence="4 5">Y42</strain>
    </source>
</reference>
<dbReference type="InterPro" id="IPR032816">
    <property type="entry name" value="VTT_dom"/>
</dbReference>
<proteinExistence type="inferred from homology"/>
<dbReference type="OrthoDB" id="9782291at2"/>
<feature type="transmembrane region" description="Helical" evidence="2">
    <location>
        <begin position="103"/>
        <end position="123"/>
    </location>
</feature>
<keyword evidence="2" id="KW-0472">Membrane</keyword>
<name>A0A1Q2KZD5_9BACL</name>
<dbReference type="Pfam" id="PF09335">
    <property type="entry name" value="VTT_dom"/>
    <property type="match status" value="1"/>
</dbReference>
<dbReference type="KEGG" id="pmar:B0X71_10765"/>
<feature type="domain" description="VTT" evidence="3">
    <location>
        <begin position="31"/>
        <end position="155"/>
    </location>
</feature>
<keyword evidence="5" id="KW-1185">Reference proteome</keyword>
<sequence length="196" mass="22319">MDITLFIDLMQDYGYVAMFLFNWVMLLGIPLPGETAAILSGVVTETGSFYAPLAFLCAYAGLLSSNLFTYFIGRVLAVRILERFEQSRLQNNVLRFRQAFDRYGGYAISFSFFLPGFRMVMPYVTGANRYPLPRYILYAGSASFVWSLIYFQLGRAFPAIYEEVLSELQRYLVIASITVLLGGIGVYMVRQRCLSR</sequence>
<keyword evidence="2" id="KW-0812">Transmembrane</keyword>
<dbReference type="PANTHER" id="PTHR42709">
    <property type="entry name" value="ALKALINE PHOSPHATASE LIKE PROTEIN"/>
    <property type="match status" value="1"/>
</dbReference>
<dbReference type="GO" id="GO:0005886">
    <property type="term" value="C:plasma membrane"/>
    <property type="evidence" value="ECO:0007669"/>
    <property type="project" value="TreeGrafter"/>
</dbReference>
<dbReference type="PANTHER" id="PTHR42709:SF9">
    <property type="entry name" value="ALKALINE PHOSPHATASE LIKE PROTEIN"/>
    <property type="match status" value="1"/>
</dbReference>
<comment type="similarity">
    <text evidence="1">Belongs to the DedA family.</text>
</comment>
<feature type="transmembrane region" description="Helical" evidence="2">
    <location>
        <begin position="135"/>
        <end position="151"/>
    </location>
</feature>
<keyword evidence="2" id="KW-1133">Transmembrane helix</keyword>
<dbReference type="RefSeq" id="WP_077589403.1">
    <property type="nucleotide sequence ID" value="NZ_CP019640.1"/>
</dbReference>
<feature type="transmembrane region" description="Helical" evidence="2">
    <location>
        <begin position="12"/>
        <end position="29"/>
    </location>
</feature>
<organism evidence="4 5">
    <name type="scientific">Planococcus lenghuensis</name>
    <dbReference type="NCBI Taxonomy" id="2213202"/>
    <lineage>
        <taxon>Bacteria</taxon>
        <taxon>Bacillati</taxon>
        <taxon>Bacillota</taxon>
        <taxon>Bacilli</taxon>
        <taxon>Bacillales</taxon>
        <taxon>Caryophanaceae</taxon>
        <taxon>Planococcus</taxon>
    </lineage>
</organism>
<dbReference type="InterPro" id="IPR051311">
    <property type="entry name" value="DedA_domain"/>
</dbReference>
<evidence type="ECO:0000313" key="4">
    <source>
        <dbReference type="EMBL" id="AQQ53506.1"/>
    </source>
</evidence>
<evidence type="ECO:0000256" key="1">
    <source>
        <dbReference type="ARBA" id="ARBA00010792"/>
    </source>
</evidence>
<feature type="transmembrane region" description="Helical" evidence="2">
    <location>
        <begin position="49"/>
        <end position="73"/>
    </location>
</feature>
<dbReference type="AlphaFoldDB" id="A0A1Q2KZD5"/>
<protein>
    <submittedName>
        <fullName evidence="4">Alkaline phosphatase</fullName>
    </submittedName>
</protein>
<evidence type="ECO:0000313" key="5">
    <source>
        <dbReference type="Proteomes" id="UP000188184"/>
    </source>
</evidence>